<sequence length="250" mass="28693">MKRIWRRRVFVVCLLVAVIWWHNYIPDATVLSFRIGQSFEEVAKNSTYPVLERSNRPADDPGRNRFGVTWVTKPAVIIHFNDPRHGFKLPPTKFAALSYQDNRAVTLATSPMLEKLSFDEAVVVLEDLQNQFKSGGWILFETDGSTWFDFTPEGKKRLFAHLLERDMRTLSLYVPKKYGMTFRIWCAHGCARGKPPYLFMIDVGVGTDTYTWEPGEPKFWDKPSPATPAASSPAPDRPLRSHRSRTNSVK</sequence>
<evidence type="ECO:0000313" key="3">
    <source>
        <dbReference type="Proteomes" id="UP001206572"/>
    </source>
</evidence>
<gene>
    <name evidence="2" type="ORF">NX780_01070</name>
</gene>
<organism evidence="2 3">
    <name type="scientific">Massilia agri</name>
    <dbReference type="NCBI Taxonomy" id="1886785"/>
    <lineage>
        <taxon>Bacteria</taxon>
        <taxon>Pseudomonadati</taxon>
        <taxon>Pseudomonadota</taxon>
        <taxon>Betaproteobacteria</taxon>
        <taxon>Burkholderiales</taxon>
        <taxon>Oxalobacteraceae</taxon>
        <taxon>Telluria group</taxon>
        <taxon>Massilia</taxon>
    </lineage>
</organism>
<comment type="caution">
    <text evidence="2">The sequence shown here is derived from an EMBL/GenBank/DDBJ whole genome shotgun (WGS) entry which is preliminary data.</text>
</comment>
<name>A0ABT2AFD7_9BURK</name>
<proteinExistence type="predicted"/>
<evidence type="ECO:0000256" key="1">
    <source>
        <dbReference type="SAM" id="MobiDB-lite"/>
    </source>
</evidence>
<accession>A0ABT2AFD7</accession>
<reference evidence="2 3" key="1">
    <citation type="submission" date="2022-08" db="EMBL/GenBank/DDBJ databases">
        <title>Reclassification of Massilia species as members of the genera Telluria, Duganella, Pseudoduganella, Mokoshia gen. nov. and Zemynaea gen. nov. using orthogonal and non-orthogonal genome-based approaches.</title>
        <authorList>
            <person name="Bowman J.P."/>
        </authorList>
    </citation>
    <scope>NUCLEOTIDE SEQUENCE [LARGE SCALE GENOMIC DNA]</scope>
    <source>
        <strain evidence="2 3">JCM 31661</strain>
    </source>
</reference>
<feature type="region of interest" description="Disordered" evidence="1">
    <location>
        <begin position="216"/>
        <end position="250"/>
    </location>
</feature>
<evidence type="ECO:0000313" key="2">
    <source>
        <dbReference type="EMBL" id="MCS0594932.1"/>
    </source>
</evidence>
<protein>
    <submittedName>
        <fullName evidence="2">Uncharacterized protein</fullName>
    </submittedName>
</protein>
<feature type="compositionally biased region" description="Low complexity" evidence="1">
    <location>
        <begin position="223"/>
        <end position="234"/>
    </location>
</feature>
<dbReference type="RefSeq" id="WP_258826018.1">
    <property type="nucleotide sequence ID" value="NZ_JANUHA010000001.1"/>
</dbReference>
<keyword evidence="3" id="KW-1185">Reference proteome</keyword>
<dbReference type="Proteomes" id="UP001206572">
    <property type="component" value="Unassembled WGS sequence"/>
</dbReference>
<feature type="compositionally biased region" description="Basic residues" evidence="1">
    <location>
        <begin position="240"/>
        <end position="250"/>
    </location>
</feature>
<dbReference type="EMBL" id="JANUHA010000001">
    <property type="protein sequence ID" value="MCS0594932.1"/>
    <property type="molecule type" value="Genomic_DNA"/>
</dbReference>